<name>A0ABQ5LP07_9RHOB</name>
<feature type="domain" description="Cytochrome c" evidence="6">
    <location>
        <begin position="96"/>
        <end position="210"/>
    </location>
</feature>
<evidence type="ECO:0000256" key="1">
    <source>
        <dbReference type="ARBA" id="ARBA00022617"/>
    </source>
</evidence>
<evidence type="ECO:0000313" key="8">
    <source>
        <dbReference type="Proteomes" id="UP001144205"/>
    </source>
</evidence>
<dbReference type="InterPro" id="IPR009056">
    <property type="entry name" value="Cyt_c-like_dom"/>
</dbReference>
<evidence type="ECO:0000256" key="4">
    <source>
        <dbReference type="PROSITE-ProRule" id="PRU00433"/>
    </source>
</evidence>
<dbReference type="PANTHER" id="PTHR30600:SF4">
    <property type="entry name" value="CYTOCHROME C DOMAIN-CONTAINING PROTEIN"/>
    <property type="match status" value="1"/>
</dbReference>
<keyword evidence="5" id="KW-0732">Signal</keyword>
<dbReference type="RefSeq" id="WP_281840685.1">
    <property type="nucleotide sequence ID" value="NZ_BROH01000001.1"/>
</dbReference>
<evidence type="ECO:0000313" key="7">
    <source>
        <dbReference type="EMBL" id="GKY86729.1"/>
    </source>
</evidence>
<dbReference type="Proteomes" id="UP001144205">
    <property type="component" value="Unassembled WGS sequence"/>
</dbReference>
<dbReference type="PROSITE" id="PS51007">
    <property type="entry name" value="CYTC"/>
    <property type="match status" value="2"/>
</dbReference>
<feature type="signal peptide" evidence="5">
    <location>
        <begin position="1"/>
        <end position="29"/>
    </location>
</feature>
<dbReference type="InterPro" id="IPR051395">
    <property type="entry name" value="Cytochrome_c_Peroxidase/MauG"/>
</dbReference>
<dbReference type="InterPro" id="IPR036909">
    <property type="entry name" value="Cyt_c-like_dom_sf"/>
</dbReference>
<evidence type="ECO:0000256" key="2">
    <source>
        <dbReference type="ARBA" id="ARBA00022723"/>
    </source>
</evidence>
<organism evidence="7 8">
    <name type="scientific">Sinisalibacter aestuarii</name>
    <dbReference type="NCBI Taxonomy" id="2949426"/>
    <lineage>
        <taxon>Bacteria</taxon>
        <taxon>Pseudomonadati</taxon>
        <taxon>Pseudomonadota</taxon>
        <taxon>Alphaproteobacteria</taxon>
        <taxon>Rhodobacterales</taxon>
        <taxon>Roseobacteraceae</taxon>
        <taxon>Sinisalibacter</taxon>
    </lineage>
</organism>
<protein>
    <submittedName>
        <fullName evidence="7">Thiol oxidoreductase</fullName>
    </submittedName>
</protein>
<keyword evidence="2 4" id="KW-0479">Metal-binding</keyword>
<evidence type="ECO:0000256" key="3">
    <source>
        <dbReference type="ARBA" id="ARBA00023004"/>
    </source>
</evidence>
<dbReference type="PANTHER" id="PTHR30600">
    <property type="entry name" value="CYTOCHROME C PEROXIDASE-RELATED"/>
    <property type="match status" value="1"/>
</dbReference>
<dbReference type="InterPro" id="IPR010538">
    <property type="entry name" value="DHOR"/>
</dbReference>
<keyword evidence="1 4" id="KW-0349">Heme</keyword>
<dbReference type="PIRSF" id="PIRSF028099">
    <property type="entry name" value="DUF1111"/>
    <property type="match status" value="1"/>
</dbReference>
<accession>A0ABQ5LP07</accession>
<feature type="domain" description="Cytochrome c" evidence="6">
    <location>
        <begin position="380"/>
        <end position="512"/>
    </location>
</feature>
<dbReference type="EMBL" id="BROH01000001">
    <property type="protein sequence ID" value="GKY86729.1"/>
    <property type="molecule type" value="Genomic_DNA"/>
</dbReference>
<keyword evidence="8" id="KW-1185">Reference proteome</keyword>
<reference evidence="7" key="1">
    <citation type="journal article" date="2023" name="Int. J. Syst. Evol. Microbiol.">
        <title>Sinisalibacter aestuarii sp. nov., isolated from estuarine sediment of the Arakawa River.</title>
        <authorList>
            <person name="Arafat S.T."/>
            <person name="Hirano S."/>
            <person name="Sato A."/>
            <person name="Takeuchi K."/>
            <person name="Yasuda T."/>
            <person name="Terahara T."/>
            <person name="Hamada M."/>
            <person name="Kobayashi T."/>
        </authorList>
    </citation>
    <scope>NUCLEOTIDE SEQUENCE</scope>
    <source>
        <strain evidence="7">B-399</strain>
    </source>
</reference>
<dbReference type="SUPFAM" id="SSF46626">
    <property type="entry name" value="Cytochrome c"/>
    <property type="match status" value="1"/>
</dbReference>
<evidence type="ECO:0000259" key="6">
    <source>
        <dbReference type="PROSITE" id="PS51007"/>
    </source>
</evidence>
<dbReference type="Pfam" id="PF06537">
    <property type="entry name" value="DHOR"/>
    <property type="match status" value="1"/>
</dbReference>
<keyword evidence="3 4" id="KW-0408">Iron</keyword>
<evidence type="ECO:0000256" key="5">
    <source>
        <dbReference type="SAM" id="SignalP"/>
    </source>
</evidence>
<proteinExistence type="predicted"/>
<feature type="chain" id="PRO_5046576326" evidence="5">
    <location>
        <begin position="30"/>
        <end position="512"/>
    </location>
</feature>
<gene>
    <name evidence="7" type="ORF">STA1M1_05980</name>
</gene>
<dbReference type="Gene3D" id="1.10.760.10">
    <property type="entry name" value="Cytochrome c-like domain"/>
    <property type="match status" value="1"/>
</dbReference>
<comment type="caution">
    <text evidence="7">The sequence shown here is derived from an EMBL/GenBank/DDBJ whole genome shotgun (WGS) entry which is preliminary data.</text>
</comment>
<sequence>MRSSMPRRWTKANNALVLALIVAGRAALATDGPAPADTPRPADEAARVAAVTAPATSFDAAEAYEVNAGGAGTYVAPRPETAFMHPPANITAAGDLDFISGQALFEKIWVAAPTATQASDGLGPHYNARACVLCHVNNGRGHPPAGPDDRSNALVMHIAVPGPAPDEMAAVEGWLANLPDPIYGRQVQTFATIGLDAEARLRVTWEEAAATLGDGSVVSLRRPTYSLDDLAQGPLAAETMRSPRVAPQMIGLGLLEAIPADEILAREDPDDRDGDGISGRANIVWSDEYAQPMLGRFGWKAGHATVRHQSATAFANDIGISTPVHPAGWGDCTGAQAACRAAPHGDGDARVFEADAETLDLTTFYAANLAVPARRDVNDAQVLAGKRLFYDSGCIACHTPKHVTARIADRPESSFQLIWPYTDLLLHDMGPGLADGYSEGLANGREYRTPPLWGIGLTRAVSGETSFLHDGRARTLLEAILWHGGEAQAARDRVAAMAAADRDALIRFLESL</sequence>